<dbReference type="Proteomes" id="UP000245207">
    <property type="component" value="Unassembled WGS sequence"/>
</dbReference>
<evidence type="ECO:0000256" key="3">
    <source>
        <dbReference type="ARBA" id="ARBA00023015"/>
    </source>
</evidence>
<feature type="compositionally biased region" description="Polar residues" evidence="6">
    <location>
        <begin position="108"/>
        <end position="120"/>
    </location>
</feature>
<evidence type="ECO:0000256" key="2">
    <source>
        <dbReference type="ARBA" id="ARBA00006178"/>
    </source>
</evidence>
<comment type="subcellular location">
    <subcellularLocation>
        <location evidence="1">Nucleus</location>
    </subcellularLocation>
</comment>
<gene>
    <name evidence="8" type="ORF">CTI12_AA313980</name>
</gene>
<feature type="compositionally biased region" description="Low complexity" evidence="6">
    <location>
        <begin position="121"/>
        <end position="131"/>
    </location>
</feature>
<evidence type="ECO:0000256" key="5">
    <source>
        <dbReference type="ARBA" id="ARBA00023242"/>
    </source>
</evidence>
<dbReference type="AlphaFoldDB" id="A0A2U1N2W9"/>
<feature type="region of interest" description="Disordered" evidence="6">
    <location>
        <begin position="483"/>
        <end position="543"/>
    </location>
</feature>
<feature type="compositionally biased region" description="Polar residues" evidence="6">
    <location>
        <begin position="783"/>
        <end position="807"/>
    </location>
</feature>
<feature type="domain" description="RST" evidence="7">
    <location>
        <begin position="32"/>
        <end position="103"/>
    </location>
</feature>
<feature type="region of interest" description="Disordered" evidence="6">
    <location>
        <begin position="165"/>
        <end position="262"/>
    </location>
</feature>
<feature type="compositionally biased region" description="Polar residues" evidence="6">
    <location>
        <begin position="497"/>
        <end position="522"/>
    </location>
</feature>
<feature type="region of interest" description="Disordered" evidence="6">
    <location>
        <begin position="329"/>
        <end position="354"/>
    </location>
</feature>
<dbReference type="GO" id="GO:0005669">
    <property type="term" value="C:transcription factor TFIID complex"/>
    <property type="evidence" value="ECO:0007669"/>
    <property type="project" value="InterPro"/>
</dbReference>
<dbReference type="InterPro" id="IPR007900">
    <property type="entry name" value="TAF4_C"/>
</dbReference>
<feature type="region of interest" description="Disordered" evidence="6">
    <location>
        <begin position="755"/>
        <end position="810"/>
    </location>
</feature>
<feature type="compositionally biased region" description="Low complexity" evidence="6">
    <location>
        <begin position="340"/>
        <end position="354"/>
    </location>
</feature>
<feature type="compositionally biased region" description="Low complexity" evidence="6">
    <location>
        <begin position="385"/>
        <end position="398"/>
    </location>
</feature>
<feature type="region of interest" description="Disordered" evidence="6">
    <location>
        <begin position="382"/>
        <end position="436"/>
    </location>
</feature>
<feature type="region of interest" description="Disordered" evidence="6">
    <location>
        <begin position="705"/>
        <end position="730"/>
    </location>
</feature>
<dbReference type="PANTHER" id="PTHR15138:SF14">
    <property type="entry name" value="TRANSCRIPTION INITIATION FACTOR TFIID SUBUNIT 4"/>
    <property type="match status" value="1"/>
</dbReference>
<feature type="compositionally biased region" description="Polar residues" evidence="6">
    <location>
        <begin position="399"/>
        <end position="411"/>
    </location>
</feature>
<accession>A0A2U1N2W9</accession>
<comment type="similarity">
    <text evidence="2">Belongs to the TAF4 family.</text>
</comment>
<feature type="compositionally biased region" description="Polar residues" evidence="6">
    <location>
        <begin position="215"/>
        <end position="240"/>
    </location>
</feature>
<comment type="caution">
    <text evidence="8">The sequence shown here is derived from an EMBL/GenBank/DDBJ whole genome shotgun (WGS) entry which is preliminary data.</text>
</comment>
<evidence type="ECO:0000256" key="1">
    <source>
        <dbReference type="ARBA" id="ARBA00004123"/>
    </source>
</evidence>
<sequence length="866" mass="95103">MDPSQIIACNLDNELQRTNIMNSNQQGANATNRPSGKGVPFATLLQFLEPQLDKDRNVQLQGLFARLMNNSINKEEFVRHMITLVGDHTLRMAVRHLRSCNKGERSRVFSTQPNEESQQPSTSSTNTAVSVATTSSGVDTVTTTAANASLAQATNHTPSELFQQWQSSTREEEVKPQTQEPVAGVNRIGPSGSETQHPQNQTSREPTRPKEEQANQHNTHASQAMNTQSTSDRNPAQNAARNPDMHRVSSNQQAAQAANRPAGKQVPFAMLLPVIEPQLDRDRAAQLQTLYARLRSNSINKEEFVRHMRTLVGDHMLKMAVFRLQQGQVPAPARQNTQRASSSLQSSDASALPADQRPRLLERHTDSHGGQASHASNANVSAINHQQQQLQQQHQQQQRMNLPQPSFPTYGNTGGNFHPSSSANMSMPTPPSKQQSHDLQMRQGQVNPAMATQAMSQHALNDMKRLHGGGHAHFTGNPALQQNSSHWQASMHKDQGLMSSNPYAKSDSADQMNDQQHRSQLSAPHGLEHATRGPGSSKDDTFEAMASRPGSITAQMERQNAAAAAAAAAANSSLASGGNAKTPPKKPIVGQKKPLEAPVNPLSKKQKVVGAFADQSIEQLNDVTAVSGVNLREEEEQLFSGAKEDSRVSEASRKCVEERLRGLISNLIRISKHRVDLERPRHRTVITSDVRKQIMSMNQKAREEWEKKQADVEKLQRADEVNKEEDDKMRTTAANVAARAAVGGDDMLSKWQLMAEQARQKREGGADSASTSQPSVDVGPKPVSTSERTLNDNQDTEKTSAPATVTVTPGPVRKSLRNQVVPQNVSVPRTISIKDVISVLGRETQMSRSTLIYRLYEKMRSDSVPE</sequence>
<evidence type="ECO:0000313" key="9">
    <source>
        <dbReference type="Proteomes" id="UP000245207"/>
    </source>
</evidence>
<name>A0A2U1N2W9_ARTAN</name>
<evidence type="ECO:0000313" key="8">
    <source>
        <dbReference type="EMBL" id="PWA67875.1"/>
    </source>
</evidence>
<dbReference type="InterPro" id="IPR022003">
    <property type="entry name" value="RST"/>
</dbReference>
<dbReference type="EMBL" id="PKPP01003747">
    <property type="protein sequence ID" value="PWA67875.1"/>
    <property type="molecule type" value="Genomic_DNA"/>
</dbReference>
<dbReference type="InterPro" id="IPR045144">
    <property type="entry name" value="TAF4"/>
</dbReference>
<dbReference type="STRING" id="35608.A0A2U1N2W9"/>
<keyword evidence="5" id="KW-0539">Nucleus</keyword>
<organism evidence="8 9">
    <name type="scientific">Artemisia annua</name>
    <name type="common">Sweet wormwood</name>
    <dbReference type="NCBI Taxonomy" id="35608"/>
    <lineage>
        <taxon>Eukaryota</taxon>
        <taxon>Viridiplantae</taxon>
        <taxon>Streptophyta</taxon>
        <taxon>Embryophyta</taxon>
        <taxon>Tracheophyta</taxon>
        <taxon>Spermatophyta</taxon>
        <taxon>Magnoliopsida</taxon>
        <taxon>eudicotyledons</taxon>
        <taxon>Gunneridae</taxon>
        <taxon>Pentapetalae</taxon>
        <taxon>asterids</taxon>
        <taxon>campanulids</taxon>
        <taxon>Asterales</taxon>
        <taxon>Asteraceae</taxon>
        <taxon>Asteroideae</taxon>
        <taxon>Anthemideae</taxon>
        <taxon>Artemisiinae</taxon>
        <taxon>Artemisia</taxon>
    </lineage>
</organism>
<reference evidence="8 9" key="1">
    <citation type="journal article" date="2018" name="Mol. Plant">
        <title>The genome of Artemisia annua provides insight into the evolution of Asteraceae family and artemisinin biosynthesis.</title>
        <authorList>
            <person name="Shen Q."/>
            <person name="Zhang L."/>
            <person name="Liao Z."/>
            <person name="Wang S."/>
            <person name="Yan T."/>
            <person name="Shi P."/>
            <person name="Liu M."/>
            <person name="Fu X."/>
            <person name="Pan Q."/>
            <person name="Wang Y."/>
            <person name="Lv Z."/>
            <person name="Lu X."/>
            <person name="Zhang F."/>
            <person name="Jiang W."/>
            <person name="Ma Y."/>
            <person name="Chen M."/>
            <person name="Hao X."/>
            <person name="Li L."/>
            <person name="Tang Y."/>
            <person name="Lv G."/>
            <person name="Zhou Y."/>
            <person name="Sun X."/>
            <person name="Brodelius P.E."/>
            <person name="Rose J.K.C."/>
            <person name="Tang K."/>
        </authorList>
    </citation>
    <scope>NUCLEOTIDE SEQUENCE [LARGE SCALE GENOMIC DNA]</scope>
    <source>
        <strain evidence="9">cv. Huhao1</strain>
        <tissue evidence="8">Leaf</tissue>
    </source>
</reference>
<feature type="domain" description="RST" evidence="7">
    <location>
        <begin position="259"/>
        <end position="330"/>
    </location>
</feature>
<evidence type="ECO:0000256" key="4">
    <source>
        <dbReference type="ARBA" id="ARBA00023163"/>
    </source>
</evidence>
<dbReference type="Pfam" id="PF12174">
    <property type="entry name" value="RST"/>
    <property type="match status" value="2"/>
</dbReference>
<dbReference type="PANTHER" id="PTHR15138">
    <property type="entry name" value="TRANSCRIPTION INITIATION FACTOR TFIID SUBUNIT 4"/>
    <property type="match status" value="1"/>
</dbReference>
<feature type="compositionally biased region" description="Basic and acidic residues" evidence="6">
    <location>
        <begin position="526"/>
        <end position="541"/>
    </location>
</feature>
<dbReference type="GO" id="GO:0003677">
    <property type="term" value="F:DNA binding"/>
    <property type="evidence" value="ECO:0007669"/>
    <property type="project" value="TreeGrafter"/>
</dbReference>
<evidence type="ECO:0000256" key="6">
    <source>
        <dbReference type="SAM" id="MobiDB-lite"/>
    </source>
</evidence>
<proteinExistence type="inferred from homology"/>
<feature type="compositionally biased region" description="Polar residues" evidence="6">
    <location>
        <begin position="192"/>
        <end position="204"/>
    </location>
</feature>
<protein>
    <submittedName>
        <fullName evidence="8">Histone-fold</fullName>
    </submittedName>
</protein>
<feature type="compositionally biased region" description="Polar residues" evidence="6">
    <location>
        <begin position="418"/>
        <end position="434"/>
    </location>
</feature>
<feature type="compositionally biased region" description="Basic and acidic residues" evidence="6">
    <location>
        <begin position="205"/>
        <end position="214"/>
    </location>
</feature>
<dbReference type="PROSITE" id="PS51879">
    <property type="entry name" value="RST"/>
    <property type="match status" value="2"/>
</dbReference>
<keyword evidence="4" id="KW-0804">Transcription</keyword>
<dbReference type="CDD" id="cd08045">
    <property type="entry name" value="HFD_TAF4"/>
    <property type="match status" value="1"/>
</dbReference>
<evidence type="ECO:0000259" key="7">
    <source>
        <dbReference type="PROSITE" id="PS51879"/>
    </source>
</evidence>
<dbReference type="Pfam" id="PF05236">
    <property type="entry name" value="TAF4"/>
    <property type="match status" value="1"/>
</dbReference>
<keyword evidence="3" id="KW-0805">Transcription regulation</keyword>
<dbReference type="OrthoDB" id="1738928at2759"/>
<feature type="region of interest" description="Disordered" evidence="6">
    <location>
        <begin position="573"/>
        <end position="600"/>
    </location>
</feature>
<dbReference type="GO" id="GO:0016251">
    <property type="term" value="F:RNA polymerase II general transcription initiation factor activity"/>
    <property type="evidence" value="ECO:0007669"/>
    <property type="project" value="TreeGrafter"/>
</dbReference>
<keyword evidence="9" id="KW-1185">Reference proteome</keyword>
<feature type="region of interest" description="Disordered" evidence="6">
    <location>
        <begin position="103"/>
        <end position="131"/>
    </location>
</feature>
<dbReference type="GO" id="GO:0006367">
    <property type="term" value="P:transcription initiation at RNA polymerase II promoter"/>
    <property type="evidence" value="ECO:0007669"/>
    <property type="project" value="TreeGrafter"/>
</dbReference>